<dbReference type="Proteomes" id="UP000214688">
    <property type="component" value="Chromosome"/>
</dbReference>
<name>A0A223D1F5_9BACL</name>
<evidence type="ECO:0000256" key="6">
    <source>
        <dbReference type="ARBA" id="ARBA00023136"/>
    </source>
</evidence>
<dbReference type="OrthoDB" id="2986280at2"/>
<evidence type="ECO:0000256" key="7">
    <source>
        <dbReference type="SAM" id="Phobius"/>
    </source>
</evidence>
<dbReference type="SUPFAM" id="SSF103473">
    <property type="entry name" value="MFS general substrate transporter"/>
    <property type="match status" value="1"/>
</dbReference>
<dbReference type="PROSITE" id="PS50850">
    <property type="entry name" value="MFS"/>
    <property type="match status" value="1"/>
</dbReference>
<keyword evidence="4 7" id="KW-0812">Transmembrane</keyword>
<dbReference type="Gene3D" id="1.20.1250.20">
    <property type="entry name" value="MFS general substrate transporter like domains"/>
    <property type="match status" value="1"/>
</dbReference>
<feature type="transmembrane region" description="Helical" evidence="7">
    <location>
        <begin position="348"/>
        <end position="370"/>
    </location>
</feature>
<feature type="transmembrane region" description="Helical" evidence="7">
    <location>
        <begin position="376"/>
        <end position="396"/>
    </location>
</feature>
<keyword evidence="2" id="KW-0813">Transport</keyword>
<sequence length="427" mass="45163">MAATKPKKAIHFLPLFALATVPLIMVLGNSMLIPILPQMQEEIGISKFQASLVITLFSVPAGVIIPLAGFLSDRYTRKVVIIPALLLYGAGGVVAGVAAWLMDQPYAVIMAGRVLQGLGAAGTASIAMALAGDLWSGASRAKALGIIEASNGLGKVLSPIIGSLIALLFWYAAFFAFPIICILSAALVYFFVKEPKKSGSKQSPKEYIGALKKTFKAQGKWLLTAYLAGSIALFILFGVLFYISQILEEKYKVADLMRGLILSIPLLAMCTTSLVTGAKIKKNMRLMKILIVSGLALIGVPLAIAAFFNNPYVSLGLLVVSGIGTGLVLPCLNTMITSAVQKAERGAVTALYGSVRFLGVAAGPPIFGALMDTPKIMFSIMAALAGVCAVMAFFLIQVGTEGGGSNPERYEQIAQQQKLLTRRKARA</sequence>
<dbReference type="InterPro" id="IPR050189">
    <property type="entry name" value="MFS_Efflux_Transporters"/>
</dbReference>
<dbReference type="CDD" id="cd17474">
    <property type="entry name" value="MFS_YfmO_like"/>
    <property type="match status" value="1"/>
</dbReference>
<comment type="subcellular location">
    <subcellularLocation>
        <location evidence="1">Cell membrane</location>
        <topology evidence="1">Multi-pass membrane protein</topology>
    </subcellularLocation>
</comment>
<evidence type="ECO:0000259" key="8">
    <source>
        <dbReference type="PROSITE" id="PS50850"/>
    </source>
</evidence>
<feature type="transmembrane region" description="Helical" evidence="7">
    <location>
        <begin position="143"/>
        <end position="162"/>
    </location>
</feature>
<evidence type="ECO:0000313" key="9">
    <source>
        <dbReference type="EMBL" id="ASS75156.1"/>
    </source>
</evidence>
<organism evidence="9 10">
    <name type="scientific">Tumebacillus algifaecis</name>
    <dbReference type="NCBI Taxonomy" id="1214604"/>
    <lineage>
        <taxon>Bacteria</taxon>
        <taxon>Bacillati</taxon>
        <taxon>Bacillota</taxon>
        <taxon>Bacilli</taxon>
        <taxon>Bacillales</taxon>
        <taxon>Alicyclobacillaceae</taxon>
        <taxon>Tumebacillus</taxon>
    </lineage>
</organism>
<evidence type="ECO:0000256" key="5">
    <source>
        <dbReference type="ARBA" id="ARBA00022989"/>
    </source>
</evidence>
<dbReference type="PANTHER" id="PTHR43124:SF3">
    <property type="entry name" value="CHLORAMPHENICOL EFFLUX PUMP RV0191"/>
    <property type="match status" value="1"/>
</dbReference>
<feature type="transmembrane region" description="Helical" evidence="7">
    <location>
        <begin position="107"/>
        <end position="131"/>
    </location>
</feature>
<evidence type="ECO:0000256" key="2">
    <source>
        <dbReference type="ARBA" id="ARBA00022448"/>
    </source>
</evidence>
<reference evidence="9 10" key="1">
    <citation type="journal article" date="2015" name="Int. J. Syst. Evol. Microbiol.">
        <title>Tumebacillus algifaecis sp. nov., isolated from decomposing algal scum.</title>
        <authorList>
            <person name="Wu Y.F."/>
            <person name="Zhang B."/>
            <person name="Xing P."/>
            <person name="Wu Q.L."/>
            <person name="Liu S.J."/>
        </authorList>
    </citation>
    <scope>NUCLEOTIDE SEQUENCE [LARGE SCALE GENOMIC DNA]</scope>
    <source>
        <strain evidence="9 10">THMBR28</strain>
    </source>
</reference>
<feature type="domain" description="Major facilitator superfamily (MFS) profile" evidence="8">
    <location>
        <begin position="14"/>
        <end position="400"/>
    </location>
</feature>
<dbReference type="GO" id="GO:0005886">
    <property type="term" value="C:plasma membrane"/>
    <property type="evidence" value="ECO:0007669"/>
    <property type="project" value="UniProtKB-SubCell"/>
</dbReference>
<dbReference type="PRINTS" id="PR01035">
    <property type="entry name" value="TCRTETA"/>
</dbReference>
<dbReference type="KEGG" id="tab:CIG75_09290"/>
<dbReference type="InterPro" id="IPR020846">
    <property type="entry name" value="MFS_dom"/>
</dbReference>
<evidence type="ECO:0000256" key="3">
    <source>
        <dbReference type="ARBA" id="ARBA00022475"/>
    </source>
</evidence>
<feature type="transmembrane region" description="Helical" evidence="7">
    <location>
        <begin position="314"/>
        <end position="336"/>
    </location>
</feature>
<keyword evidence="5 7" id="KW-1133">Transmembrane helix</keyword>
<accession>A0A223D1F5</accession>
<dbReference type="PANTHER" id="PTHR43124">
    <property type="entry name" value="PURINE EFFLUX PUMP PBUE"/>
    <property type="match status" value="1"/>
</dbReference>
<proteinExistence type="predicted"/>
<dbReference type="GO" id="GO:0022857">
    <property type="term" value="F:transmembrane transporter activity"/>
    <property type="evidence" value="ECO:0007669"/>
    <property type="project" value="InterPro"/>
</dbReference>
<feature type="transmembrane region" description="Helical" evidence="7">
    <location>
        <begin position="289"/>
        <end position="308"/>
    </location>
</feature>
<dbReference type="EMBL" id="CP022657">
    <property type="protein sequence ID" value="ASS75156.1"/>
    <property type="molecule type" value="Genomic_DNA"/>
</dbReference>
<dbReference type="InterPro" id="IPR011701">
    <property type="entry name" value="MFS"/>
</dbReference>
<feature type="transmembrane region" description="Helical" evidence="7">
    <location>
        <begin position="256"/>
        <end position="277"/>
    </location>
</feature>
<dbReference type="RefSeq" id="WP_094236405.1">
    <property type="nucleotide sequence ID" value="NZ_CP022657.1"/>
</dbReference>
<evidence type="ECO:0000256" key="4">
    <source>
        <dbReference type="ARBA" id="ARBA00022692"/>
    </source>
</evidence>
<dbReference type="InterPro" id="IPR001958">
    <property type="entry name" value="Tet-R_TetA/multi-R_MdtG-like"/>
</dbReference>
<keyword evidence="6 7" id="KW-0472">Membrane</keyword>
<protein>
    <submittedName>
        <fullName evidence="9">MFS transporter</fullName>
    </submittedName>
</protein>
<keyword evidence="3" id="KW-1003">Cell membrane</keyword>
<feature type="transmembrane region" description="Helical" evidence="7">
    <location>
        <begin position="168"/>
        <end position="192"/>
    </location>
</feature>
<evidence type="ECO:0000256" key="1">
    <source>
        <dbReference type="ARBA" id="ARBA00004651"/>
    </source>
</evidence>
<feature type="transmembrane region" description="Helical" evidence="7">
    <location>
        <begin position="221"/>
        <end position="244"/>
    </location>
</feature>
<evidence type="ECO:0000313" key="10">
    <source>
        <dbReference type="Proteomes" id="UP000214688"/>
    </source>
</evidence>
<dbReference type="InterPro" id="IPR036259">
    <property type="entry name" value="MFS_trans_sf"/>
</dbReference>
<gene>
    <name evidence="9" type="ORF">CIG75_09290</name>
</gene>
<keyword evidence="10" id="KW-1185">Reference proteome</keyword>
<feature type="transmembrane region" description="Helical" evidence="7">
    <location>
        <begin position="12"/>
        <end position="36"/>
    </location>
</feature>
<feature type="transmembrane region" description="Helical" evidence="7">
    <location>
        <begin position="79"/>
        <end position="101"/>
    </location>
</feature>
<feature type="transmembrane region" description="Helical" evidence="7">
    <location>
        <begin position="48"/>
        <end position="72"/>
    </location>
</feature>
<dbReference type="AlphaFoldDB" id="A0A223D1F5"/>
<dbReference type="Pfam" id="PF07690">
    <property type="entry name" value="MFS_1"/>
    <property type="match status" value="1"/>
</dbReference>